<dbReference type="GO" id="GO:0046872">
    <property type="term" value="F:metal ion binding"/>
    <property type="evidence" value="ECO:0007669"/>
    <property type="project" value="UniProtKB-KW"/>
</dbReference>
<dbReference type="Gene3D" id="1.20.120.450">
    <property type="entry name" value="dinb family like domain"/>
    <property type="match status" value="1"/>
</dbReference>
<evidence type="ECO:0000256" key="1">
    <source>
        <dbReference type="ARBA" id="ARBA00008635"/>
    </source>
</evidence>
<reference evidence="4 5" key="1">
    <citation type="submission" date="2019-07" db="EMBL/GenBank/DDBJ databases">
        <title>Whole genome shotgun sequence of Deinococcus cellulosilyticus NBRC 106333.</title>
        <authorList>
            <person name="Hosoyama A."/>
            <person name="Uohara A."/>
            <person name="Ohji S."/>
            <person name="Ichikawa N."/>
        </authorList>
    </citation>
    <scope>NUCLEOTIDE SEQUENCE [LARGE SCALE GENOMIC DNA]</scope>
    <source>
        <strain evidence="4 5">NBRC 106333</strain>
    </source>
</reference>
<dbReference type="PANTHER" id="PTHR37302:SF3">
    <property type="entry name" value="DAMAGE-INDUCIBLE PROTEIN DINB"/>
    <property type="match status" value="1"/>
</dbReference>
<evidence type="ECO:0000313" key="4">
    <source>
        <dbReference type="EMBL" id="GEM49615.1"/>
    </source>
</evidence>
<dbReference type="Pfam" id="PF05163">
    <property type="entry name" value="DinB"/>
    <property type="match status" value="1"/>
</dbReference>
<accession>A0A511N9W2</accession>
<keyword evidence="5" id="KW-1185">Reference proteome</keyword>
<feature type="binding site" evidence="3">
    <location>
        <position position="135"/>
    </location>
    <ligand>
        <name>a divalent metal cation</name>
        <dbReference type="ChEBI" id="CHEBI:60240"/>
    </ligand>
</feature>
<feature type="binding site" evidence="3">
    <location>
        <position position="131"/>
    </location>
    <ligand>
        <name>a divalent metal cation</name>
        <dbReference type="ChEBI" id="CHEBI:60240"/>
    </ligand>
</feature>
<dbReference type="EMBL" id="BJXB01000038">
    <property type="protein sequence ID" value="GEM49615.1"/>
    <property type="molecule type" value="Genomic_DNA"/>
</dbReference>
<dbReference type="SUPFAM" id="SSF109854">
    <property type="entry name" value="DinB/YfiT-like putative metalloenzymes"/>
    <property type="match status" value="1"/>
</dbReference>
<evidence type="ECO:0000256" key="2">
    <source>
        <dbReference type="ARBA" id="ARBA00022723"/>
    </source>
</evidence>
<dbReference type="PANTHER" id="PTHR37302">
    <property type="entry name" value="SLR1116 PROTEIN"/>
    <property type="match status" value="1"/>
</dbReference>
<evidence type="ECO:0000313" key="5">
    <source>
        <dbReference type="Proteomes" id="UP000321306"/>
    </source>
</evidence>
<keyword evidence="2 3" id="KW-0479">Metal-binding</keyword>
<dbReference type="AlphaFoldDB" id="A0A511N9W2"/>
<dbReference type="InterPro" id="IPR007837">
    <property type="entry name" value="DinB"/>
</dbReference>
<proteinExistence type="inferred from homology"/>
<dbReference type="Proteomes" id="UP000321306">
    <property type="component" value="Unassembled WGS sequence"/>
</dbReference>
<feature type="binding site" evidence="3">
    <location>
        <position position="55"/>
    </location>
    <ligand>
        <name>a divalent metal cation</name>
        <dbReference type="ChEBI" id="CHEBI:60240"/>
    </ligand>
</feature>
<evidence type="ECO:0000256" key="3">
    <source>
        <dbReference type="PIRSR" id="PIRSR607837-1"/>
    </source>
</evidence>
<sequence>MQYIETMNQDLKLFYQMVKNTRAGVLDWLESLPQSTFLQEHPDFAFGSLRNIYLHIADTYLGWVAEAGLGHAGRVLQADSARDLRQIFNWVDDAVHQALETFTAPDEPRTRTLLGPLNHTQRWLILHPITHEFHHKGQALALARILGHPHPGSPDTDLVPPV</sequence>
<name>A0A511N9W2_DEIC1</name>
<gene>
    <name evidence="4" type="ORF">DC3_52500</name>
</gene>
<comment type="caution">
    <text evidence="4">The sequence shown here is derived from an EMBL/GenBank/DDBJ whole genome shotgun (WGS) entry which is preliminary data.</text>
</comment>
<protein>
    <submittedName>
        <fullName evidence="4">DNA damage-inducible protein DinB</fullName>
    </submittedName>
</protein>
<dbReference type="InterPro" id="IPR034660">
    <property type="entry name" value="DinB/YfiT-like"/>
</dbReference>
<comment type="similarity">
    <text evidence="1">Belongs to the DinB family.</text>
</comment>
<organism evidence="4 5">
    <name type="scientific">Deinococcus cellulosilyticus (strain DSM 18568 / NBRC 106333 / KACC 11606 / 5516J-15)</name>
    <dbReference type="NCBI Taxonomy" id="1223518"/>
    <lineage>
        <taxon>Bacteria</taxon>
        <taxon>Thermotogati</taxon>
        <taxon>Deinococcota</taxon>
        <taxon>Deinococci</taxon>
        <taxon>Deinococcales</taxon>
        <taxon>Deinococcaceae</taxon>
        <taxon>Deinococcus</taxon>
    </lineage>
</organism>